<gene>
    <name evidence="2" type="ORF">Q31b_38840</name>
</gene>
<dbReference type="InterPro" id="IPR025297">
    <property type="entry name" value="DUF4159"/>
</dbReference>
<comment type="caution">
    <text evidence="2">The sequence shown here is derived from an EMBL/GenBank/DDBJ whole genome shotgun (WGS) entry which is preliminary data.</text>
</comment>
<sequence>MIERFVPRTFVPRKGVFGLSMIAVLLGGVAAAQRGWFQDEISSGRNGVPDWEIDEDFRGDVFTFARIRYESYGGWGRRSRGGWRTDYPDSDLNFSLRLQQLTTLKVNPEPVILELTDDELFDYPFIYIIEPGALVFNEAEVEALRRYCLNGGFLMVDDFWGDSQYENLRLELQRVFPDRRPQEVPLSHEIFHCVYDLKEKPQIPAINGVRRDYDGSMITYERADDGSDTSTPHYRAIYDDADRIMVFICHNTDLGDGWEREGEAQWYFEEFSVKKAYPMGINIVTYAMTH</sequence>
<feature type="domain" description="DUF4159" evidence="1">
    <location>
        <begin position="63"/>
        <end position="288"/>
    </location>
</feature>
<dbReference type="EMBL" id="SJPY01000006">
    <property type="protein sequence ID" value="TWU38806.1"/>
    <property type="molecule type" value="Genomic_DNA"/>
</dbReference>
<dbReference type="Pfam" id="PF13709">
    <property type="entry name" value="DUF4159"/>
    <property type="match status" value="1"/>
</dbReference>
<reference evidence="2 3" key="1">
    <citation type="submission" date="2019-02" db="EMBL/GenBank/DDBJ databases">
        <title>Deep-cultivation of Planctomycetes and their phenomic and genomic characterization uncovers novel biology.</title>
        <authorList>
            <person name="Wiegand S."/>
            <person name="Jogler M."/>
            <person name="Boedeker C."/>
            <person name="Pinto D."/>
            <person name="Vollmers J."/>
            <person name="Rivas-Marin E."/>
            <person name="Kohn T."/>
            <person name="Peeters S.H."/>
            <person name="Heuer A."/>
            <person name="Rast P."/>
            <person name="Oberbeckmann S."/>
            <person name="Bunk B."/>
            <person name="Jeske O."/>
            <person name="Meyerdierks A."/>
            <person name="Storesund J.E."/>
            <person name="Kallscheuer N."/>
            <person name="Luecker S."/>
            <person name="Lage O.M."/>
            <person name="Pohl T."/>
            <person name="Merkel B.J."/>
            <person name="Hornburger P."/>
            <person name="Mueller R.-W."/>
            <person name="Bruemmer F."/>
            <person name="Labrenz M."/>
            <person name="Spormann A.M."/>
            <person name="Op Den Camp H."/>
            <person name="Overmann J."/>
            <person name="Amann R."/>
            <person name="Jetten M.S.M."/>
            <person name="Mascher T."/>
            <person name="Medema M.H."/>
            <person name="Devos D.P."/>
            <person name="Kaster A.-K."/>
            <person name="Ovreas L."/>
            <person name="Rohde M."/>
            <person name="Galperin M.Y."/>
            <person name="Jogler C."/>
        </authorList>
    </citation>
    <scope>NUCLEOTIDE SEQUENCE [LARGE SCALE GENOMIC DNA]</scope>
    <source>
        <strain evidence="2 3">Q31b</strain>
    </source>
</reference>
<proteinExistence type="predicted"/>
<name>A0A5C6DUS0_9BACT</name>
<accession>A0A5C6DUS0</accession>
<dbReference type="OrthoDB" id="9773014at2"/>
<organism evidence="2 3">
    <name type="scientific">Novipirellula aureliae</name>
    <dbReference type="NCBI Taxonomy" id="2527966"/>
    <lineage>
        <taxon>Bacteria</taxon>
        <taxon>Pseudomonadati</taxon>
        <taxon>Planctomycetota</taxon>
        <taxon>Planctomycetia</taxon>
        <taxon>Pirellulales</taxon>
        <taxon>Pirellulaceae</taxon>
        <taxon>Novipirellula</taxon>
    </lineage>
</organism>
<evidence type="ECO:0000259" key="1">
    <source>
        <dbReference type="Pfam" id="PF13709"/>
    </source>
</evidence>
<protein>
    <recommendedName>
        <fullName evidence="1">DUF4159 domain-containing protein</fullName>
    </recommendedName>
</protein>
<evidence type="ECO:0000313" key="3">
    <source>
        <dbReference type="Proteomes" id="UP000315471"/>
    </source>
</evidence>
<dbReference type="Proteomes" id="UP000315471">
    <property type="component" value="Unassembled WGS sequence"/>
</dbReference>
<dbReference type="AlphaFoldDB" id="A0A5C6DUS0"/>
<dbReference type="Gene3D" id="3.40.50.12140">
    <property type="entry name" value="Domain of unknown function DUF4159"/>
    <property type="match status" value="1"/>
</dbReference>
<dbReference type="RefSeq" id="WP_146601125.1">
    <property type="nucleotide sequence ID" value="NZ_SJPY01000006.1"/>
</dbReference>
<evidence type="ECO:0000313" key="2">
    <source>
        <dbReference type="EMBL" id="TWU38806.1"/>
    </source>
</evidence>
<keyword evidence="3" id="KW-1185">Reference proteome</keyword>